<dbReference type="PROSITE" id="PS01013">
    <property type="entry name" value="OSBP"/>
    <property type="match status" value="1"/>
</dbReference>
<gene>
    <name evidence="12" type="ORF">INT47_006314</name>
</gene>
<dbReference type="GO" id="GO:0006897">
    <property type="term" value="P:endocytosis"/>
    <property type="evidence" value="ECO:0007669"/>
    <property type="project" value="TreeGrafter"/>
</dbReference>
<dbReference type="PANTHER" id="PTHR10972:SF203">
    <property type="entry name" value="OXYSTEROL-BINDING PROTEIN HOMOLOG 3"/>
    <property type="match status" value="1"/>
</dbReference>
<dbReference type="PROSITE" id="PS50866">
    <property type="entry name" value="GOLD"/>
    <property type="match status" value="1"/>
</dbReference>
<dbReference type="SMART" id="SM00233">
    <property type="entry name" value="PH"/>
    <property type="match status" value="1"/>
</dbReference>
<feature type="region of interest" description="Disordered" evidence="9">
    <location>
        <begin position="415"/>
        <end position="463"/>
    </location>
</feature>
<dbReference type="PROSITE" id="PS50003">
    <property type="entry name" value="PH_DOMAIN"/>
    <property type="match status" value="1"/>
</dbReference>
<dbReference type="InterPro" id="IPR041680">
    <property type="entry name" value="PH_8"/>
</dbReference>
<keyword evidence="6" id="KW-0445">Lipid transport</keyword>
<dbReference type="OrthoDB" id="1854502at2759"/>
<evidence type="ECO:0000256" key="5">
    <source>
        <dbReference type="ARBA" id="ARBA00022553"/>
    </source>
</evidence>
<dbReference type="GO" id="GO:0005886">
    <property type="term" value="C:plasma membrane"/>
    <property type="evidence" value="ECO:0007669"/>
    <property type="project" value="TreeGrafter"/>
</dbReference>
<comment type="caution">
    <text evidence="12">The sequence shown here is derived from an EMBL/GenBank/DDBJ whole genome shotgun (WGS) entry which is preliminary data.</text>
</comment>
<dbReference type="Proteomes" id="UP000603453">
    <property type="component" value="Unassembled WGS sequence"/>
</dbReference>
<evidence type="ECO:0000313" key="13">
    <source>
        <dbReference type="Proteomes" id="UP000603453"/>
    </source>
</evidence>
<dbReference type="SUPFAM" id="SSF101576">
    <property type="entry name" value="Supernatant protein factor (SPF), C-terminal domain"/>
    <property type="match status" value="1"/>
</dbReference>
<evidence type="ECO:0000256" key="9">
    <source>
        <dbReference type="SAM" id="MobiDB-lite"/>
    </source>
</evidence>
<evidence type="ECO:0000256" key="8">
    <source>
        <dbReference type="RuleBase" id="RU003844"/>
    </source>
</evidence>
<dbReference type="GO" id="GO:0005829">
    <property type="term" value="C:cytosol"/>
    <property type="evidence" value="ECO:0007669"/>
    <property type="project" value="TreeGrafter"/>
</dbReference>
<dbReference type="GO" id="GO:0097038">
    <property type="term" value="C:perinuclear endoplasmic reticulum"/>
    <property type="evidence" value="ECO:0007669"/>
    <property type="project" value="TreeGrafter"/>
</dbReference>
<dbReference type="GO" id="GO:0120009">
    <property type="term" value="P:intermembrane lipid transfer"/>
    <property type="evidence" value="ECO:0007669"/>
    <property type="project" value="UniProtKB-ARBA"/>
</dbReference>
<dbReference type="CDD" id="cd13289">
    <property type="entry name" value="PH_Osh3p_yeast"/>
    <property type="match status" value="1"/>
</dbReference>
<feature type="domain" description="GOLD" evidence="11">
    <location>
        <begin position="1"/>
        <end position="152"/>
    </location>
</feature>
<proteinExistence type="inferred from homology"/>
<evidence type="ECO:0000256" key="6">
    <source>
        <dbReference type="ARBA" id="ARBA00023055"/>
    </source>
</evidence>
<accession>A0A8H7RIM5</accession>
<feature type="compositionally biased region" description="Acidic residues" evidence="9">
    <location>
        <begin position="415"/>
        <end position="449"/>
    </location>
</feature>
<comment type="subcellular location">
    <subcellularLocation>
        <location evidence="1">Cytoplasm</location>
    </subcellularLocation>
</comment>
<dbReference type="Gene3D" id="2.30.29.30">
    <property type="entry name" value="Pleckstrin-homology domain (PH domain)/Phosphotyrosine-binding domain (PTB)"/>
    <property type="match status" value="1"/>
</dbReference>
<dbReference type="Pfam" id="PF01237">
    <property type="entry name" value="Oxysterol_BP"/>
    <property type="match status" value="1"/>
</dbReference>
<evidence type="ECO:0000259" key="11">
    <source>
        <dbReference type="PROSITE" id="PS50866"/>
    </source>
</evidence>
<evidence type="ECO:0000256" key="3">
    <source>
        <dbReference type="ARBA" id="ARBA00022448"/>
    </source>
</evidence>
<dbReference type="GO" id="GO:0006887">
    <property type="term" value="P:exocytosis"/>
    <property type="evidence" value="ECO:0007669"/>
    <property type="project" value="TreeGrafter"/>
</dbReference>
<dbReference type="InterPro" id="IPR001849">
    <property type="entry name" value="PH_domain"/>
</dbReference>
<protein>
    <recommendedName>
        <fullName evidence="14">Oxysterol-binding protein</fullName>
    </recommendedName>
</protein>
<evidence type="ECO:0000313" key="12">
    <source>
        <dbReference type="EMBL" id="KAG2211195.1"/>
    </source>
</evidence>
<keyword evidence="4" id="KW-0963">Cytoplasm</keyword>
<organism evidence="12 13">
    <name type="scientific">Mucor saturninus</name>
    <dbReference type="NCBI Taxonomy" id="64648"/>
    <lineage>
        <taxon>Eukaryota</taxon>
        <taxon>Fungi</taxon>
        <taxon>Fungi incertae sedis</taxon>
        <taxon>Mucoromycota</taxon>
        <taxon>Mucoromycotina</taxon>
        <taxon>Mucoromycetes</taxon>
        <taxon>Mucorales</taxon>
        <taxon>Mucorineae</taxon>
        <taxon>Mucoraceae</taxon>
        <taxon>Mucor</taxon>
    </lineage>
</organism>
<dbReference type="PANTHER" id="PTHR10972">
    <property type="entry name" value="OXYSTEROL-BINDING PROTEIN-RELATED"/>
    <property type="match status" value="1"/>
</dbReference>
<dbReference type="Gene3D" id="2.60.120.680">
    <property type="entry name" value="GOLD domain"/>
    <property type="match status" value="1"/>
</dbReference>
<dbReference type="Gene3D" id="3.30.70.3490">
    <property type="match status" value="1"/>
</dbReference>
<reference evidence="12" key="1">
    <citation type="submission" date="2020-12" db="EMBL/GenBank/DDBJ databases">
        <title>Metabolic potential, ecology and presence of endohyphal bacteria is reflected in genomic diversity of Mucoromycotina.</title>
        <authorList>
            <person name="Muszewska A."/>
            <person name="Okrasinska A."/>
            <person name="Steczkiewicz K."/>
            <person name="Drgas O."/>
            <person name="Orlowska M."/>
            <person name="Perlinska-Lenart U."/>
            <person name="Aleksandrzak-Piekarczyk T."/>
            <person name="Szatraj K."/>
            <person name="Zielenkiewicz U."/>
            <person name="Pilsyk S."/>
            <person name="Malc E."/>
            <person name="Mieczkowski P."/>
            <person name="Kruszewska J.S."/>
            <person name="Biernat P."/>
            <person name="Pawlowska J."/>
        </authorList>
    </citation>
    <scope>NUCLEOTIDE SEQUENCE</scope>
    <source>
        <strain evidence="12">WA0000017839</strain>
    </source>
</reference>
<feature type="domain" description="PH" evidence="10">
    <location>
        <begin position="165"/>
        <end position="257"/>
    </location>
</feature>
<evidence type="ECO:0000256" key="7">
    <source>
        <dbReference type="ARBA" id="ARBA00023121"/>
    </source>
</evidence>
<dbReference type="EMBL" id="JAEPRD010000009">
    <property type="protein sequence ID" value="KAG2211195.1"/>
    <property type="molecule type" value="Genomic_DNA"/>
</dbReference>
<dbReference type="GO" id="GO:0034727">
    <property type="term" value="P:piecemeal microautophagy of the nucleus"/>
    <property type="evidence" value="ECO:0007669"/>
    <property type="project" value="TreeGrafter"/>
</dbReference>
<dbReference type="Pfam" id="PF15409">
    <property type="entry name" value="PH_8"/>
    <property type="match status" value="1"/>
</dbReference>
<dbReference type="InterPro" id="IPR036598">
    <property type="entry name" value="GOLD_dom_sf"/>
</dbReference>
<dbReference type="InterPro" id="IPR000648">
    <property type="entry name" value="Oxysterol-bd"/>
</dbReference>
<evidence type="ECO:0000256" key="1">
    <source>
        <dbReference type="ARBA" id="ARBA00004496"/>
    </source>
</evidence>
<evidence type="ECO:0000259" key="10">
    <source>
        <dbReference type="PROSITE" id="PS50003"/>
    </source>
</evidence>
<keyword evidence="5" id="KW-0597">Phosphoprotein</keyword>
<dbReference type="Gene3D" id="2.40.160.120">
    <property type="match status" value="1"/>
</dbReference>
<keyword evidence="7" id="KW-0446">Lipid-binding</keyword>
<dbReference type="GO" id="GO:0035621">
    <property type="term" value="P:ER to Golgi ceramide transport"/>
    <property type="evidence" value="ECO:0007669"/>
    <property type="project" value="TreeGrafter"/>
</dbReference>
<keyword evidence="13" id="KW-1185">Reference proteome</keyword>
<dbReference type="GO" id="GO:0032541">
    <property type="term" value="C:cortical endoplasmic reticulum"/>
    <property type="evidence" value="ECO:0007669"/>
    <property type="project" value="TreeGrafter"/>
</dbReference>
<dbReference type="AlphaFoldDB" id="A0A8H7RIM5"/>
<dbReference type="GO" id="GO:0032934">
    <property type="term" value="F:sterol binding"/>
    <property type="evidence" value="ECO:0007669"/>
    <property type="project" value="TreeGrafter"/>
</dbReference>
<evidence type="ECO:0000256" key="4">
    <source>
        <dbReference type="ARBA" id="ARBA00022490"/>
    </source>
</evidence>
<name>A0A8H7RIM5_9FUNG</name>
<evidence type="ECO:0000256" key="2">
    <source>
        <dbReference type="ARBA" id="ARBA00008842"/>
    </source>
</evidence>
<dbReference type="GO" id="GO:0030011">
    <property type="term" value="P:maintenance of cell polarity"/>
    <property type="evidence" value="ECO:0007669"/>
    <property type="project" value="TreeGrafter"/>
</dbReference>
<keyword evidence="3" id="KW-0813">Transport</keyword>
<comment type="similarity">
    <text evidence="2 8">Belongs to the OSBP family.</text>
</comment>
<sequence length="875" mass="100254">MEVIQVQPRDFYLHYVYVPTQGSTIRWTFATRKNHIAFGLYRRLNHTQLSSSTLNSQQRSSGSFVSNPLKHKETEHSIILNTALRPRSKSAASEKLSDKNEWVELLPIEHTNSAKKKIEGQYTVKEPGNYVLVFDNTFSKNTPKIVAFSVALVDSQTEEALEQPKEIMSGWLLKKRRKKLQGWAKRWFQLSKTGILSYSENPESVNCGSIQVLLATISLNPSQRLIHIDSGSSLFHLRCATDKEFEDWTTALKGFRDREYPQLLEQIKIETTNNKNVIEEEDVNVIWTQIDKGIHNADLLTQRLELLKGRADAYIQETDDQAFSNEADAVLSIARDQKSLWNDIQNSVKQYLAVDISNYVPMIDRHNSKIKIDENNFLSVADSLSPDPNYEQLPYRKSIASEKFYDAESIILSSDDEDYGDNENVEDSDDSFISTTDEEDEDTENEDVANDNRTSQQKPMKESNIVTLMSKPYNFHRRQILPAPAASSGVSALSIFRKNIGKDLSQIALPVSMNEPLSMLEKACEELEYSELLDKASEKSDSLDRLMYVAAFAISAYASSQWRTDRKPFNPILTETYECIRPDKGFRFISEKVSHHPLIIASHAESHAYKYWQCTKLKSKFWGKSMEFIAEGTFHVHLNDKEHYTFTKPSSWMRNMIAGDKYLEHVGEMKVVNQTSGEHAIVTFKEGTGGGIFSAPKERNNVTALLYTADGERRKRMVGKWSEALAEDIDMEGRTLSVIWKATMPTNPDFTKKYYGFSQFAIELNEITPIEKGKLPKTDSRLRPDQRLYEEGKVEEADNEKSRIEKKQRETRALLAEQGVSWSPQWFILQDTANMQDSDQDLKDNEGVSQVWQFAGQYWNVRGTGHWPENTPDLW</sequence>
<dbReference type="FunFam" id="2.40.160.120:FF:000001">
    <property type="entry name" value="Oxysterol-binding protein"/>
    <property type="match status" value="1"/>
</dbReference>
<dbReference type="InterPro" id="IPR011993">
    <property type="entry name" value="PH-like_dom_sf"/>
</dbReference>
<dbReference type="SUPFAM" id="SSF144000">
    <property type="entry name" value="Oxysterol-binding protein-like"/>
    <property type="match status" value="1"/>
</dbReference>
<dbReference type="InterPro" id="IPR009038">
    <property type="entry name" value="GOLD_dom"/>
</dbReference>
<evidence type="ECO:0008006" key="14">
    <source>
        <dbReference type="Google" id="ProtNLM"/>
    </source>
</evidence>
<dbReference type="InterPro" id="IPR037239">
    <property type="entry name" value="OSBP_sf"/>
</dbReference>
<dbReference type="SUPFAM" id="SSF50729">
    <property type="entry name" value="PH domain-like"/>
    <property type="match status" value="1"/>
</dbReference>
<dbReference type="InterPro" id="IPR018494">
    <property type="entry name" value="Oxysterol-bd_CS"/>
</dbReference>